<evidence type="ECO:0000256" key="7">
    <source>
        <dbReference type="ARBA" id="ARBA00025748"/>
    </source>
</evidence>
<evidence type="ECO:0000256" key="1">
    <source>
        <dbReference type="ARBA" id="ARBA00004123"/>
    </source>
</evidence>
<evidence type="ECO:0000256" key="12">
    <source>
        <dbReference type="SAM" id="Coils"/>
    </source>
</evidence>
<dbReference type="PANTHER" id="PTHR24326:SF530">
    <property type="entry name" value="HOMEOBOX-LEUCINE ZIPPER PROTEIN HOX8"/>
    <property type="match status" value="1"/>
</dbReference>
<evidence type="ECO:0000256" key="13">
    <source>
        <dbReference type="SAM" id="MobiDB-lite"/>
    </source>
</evidence>
<dbReference type="GO" id="GO:0043565">
    <property type="term" value="F:sequence-specific DNA binding"/>
    <property type="evidence" value="ECO:0007669"/>
    <property type="project" value="InterPro"/>
</dbReference>
<evidence type="ECO:0000256" key="3">
    <source>
        <dbReference type="ARBA" id="ARBA00023125"/>
    </source>
</evidence>
<comment type="function">
    <text evidence="8">Probable transcription factor.</text>
</comment>
<evidence type="ECO:0000256" key="8">
    <source>
        <dbReference type="ARBA" id="ARBA00037260"/>
    </source>
</evidence>
<comment type="subcellular location">
    <subcellularLocation>
        <location evidence="1 9 10">Nucleus</location>
    </subcellularLocation>
</comment>
<keyword evidence="6 9" id="KW-0539">Nucleus</keyword>
<evidence type="ECO:0000256" key="4">
    <source>
        <dbReference type="ARBA" id="ARBA00023155"/>
    </source>
</evidence>
<evidence type="ECO:0000256" key="6">
    <source>
        <dbReference type="ARBA" id="ARBA00023242"/>
    </source>
</evidence>
<evidence type="ECO:0000256" key="2">
    <source>
        <dbReference type="ARBA" id="ARBA00023015"/>
    </source>
</evidence>
<dbReference type="InterPro" id="IPR017970">
    <property type="entry name" value="Homeobox_CS"/>
</dbReference>
<dbReference type="Pfam" id="PF00046">
    <property type="entry name" value="Homeodomain"/>
    <property type="match status" value="1"/>
</dbReference>
<feature type="compositionally biased region" description="Acidic residues" evidence="13">
    <location>
        <begin position="86"/>
        <end position="96"/>
    </location>
</feature>
<comment type="function">
    <text evidence="11">Transcription factor.</text>
</comment>
<keyword evidence="4 9" id="KW-0371">Homeobox</keyword>
<dbReference type="GO" id="GO:0000981">
    <property type="term" value="F:DNA-binding transcription factor activity, RNA polymerase II-specific"/>
    <property type="evidence" value="ECO:0007669"/>
    <property type="project" value="UniProtKB-UniRule"/>
</dbReference>
<feature type="region of interest" description="Disordered" evidence="13">
    <location>
        <begin position="83"/>
        <end position="105"/>
    </location>
</feature>
<dbReference type="Gene3D" id="1.10.10.60">
    <property type="entry name" value="Homeodomain-like"/>
    <property type="match status" value="1"/>
</dbReference>
<comment type="caution">
    <text evidence="15">The sequence shown here is derived from an EMBL/GenBank/DDBJ whole genome shotgun (WGS) entry which is preliminary data.</text>
</comment>
<dbReference type="InterPro" id="IPR003106">
    <property type="entry name" value="Leu_zip_homeo"/>
</dbReference>
<evidence type="ECO:0000256" key="10">
    <source>
        <dbReference type="RuleBase" id="RU000682"/>
    </source>
</evidence>
<dbReference type="CDD" id="cd00086">
    <property type="entry name" value="homeodomain"/>
    <property type="match status" value="1"/>
</dbReference>
<dbReference type="OrthoDB" id="6159439at2759"/>
<evidence type="ECO:0000313" key="16">
    <source>
        <dbReference type="Proteomes" id="UP000636709"/>
    </source>
</evidence>
<dbReference type="PROSITE" id="PS00027">
    <property type="entry name" value="HOMEOBOX_1"/>
    <property type="match status" value="1"/>
</dbReference>
<dbReference type="Proteomes" id="UP000636709">
    <property type="component" value="Unassembled WGS sequence"/>
</dbReference>
<evidence type="ECO:0000259" key="14">
    <source>
        <dbReference type="PROSITE" id="PS50071"/>
    </source>
</evidence>
<organism evidence="15 16">
    <name type="scientific">Digitaria exilis</name>
    <dbReference type="NCBI Taxonomy" id="1010633"/>
    <lineage>
        <taxon>Eukaryota</taxon>
        <taxon>Viridiplantae</taxon>
        <taxon>Streptophyta</taxon>
        <taxon>Embryophyta</taxon>
        <taxon>Tracheophyta</taxon>
        <taxon>Spermatophyta</taxon>
        <taxon>Magnoliopsida</taxon>
        <taxon>Liliopsida</taxon>
        <taxon>Poales</taxon>
        <taxon>Poaceae</taxon>
        <taxon>PACMAD clade</taxon>
        <taxon>Panicoideae</taxon>
        <taxon>Panicodae</taxon>
        <taxon>Paniceae</taxon>
        <taxon>Anthephorinae</taxon>
        <taxon>Digitaria</taxon>
    </lineage>
</organism>
<reference evidence="15" key="1">
    <citation type="submission" date="2020-07" db="EMBL/GenBank/DDBJ databases">
        <title>Genome sequence and genetic diversity analysis of an under-domesticated orphan crop, white fonio (Digitaria exilis).</title>
        <authorList>
            <person name="Bennetzen J.L."/>
            <person name="Chen S."/>
            <person name="Ma X."/>
            <person name="Wang X."/>
            <person name="Yssel A.E.J."/>
            <person name="Chaluvadi S.R."/>
            <person name="Johnson M."/>
            <person name="Gangashetty P."/>
            <person name="Hamidou F."/>
            <person name="Sanogo M.D."/>
            <person name="Zwaenepoel A."/>
            <person name="Wallace J."/>
            <person name="Van De Peer Y."/>
            <person name="Van Deynze A."/>
        </authorList>
    </citation>
    <scope>NUCLEOTIDE SEQUENCE</scope>
    <source>
        <tissue evidence="15">Leaves</tissue>
    </source>
</reference>
<feature type="coiled-coil region" evidence="12">
    <location>
        <begin position="160"/>
        <end position="208"/>
    </location>
</feature>
<dbReference type="SMART" id="SM00389">
    <property type="entry name" value="HOX"/>
    <property type="match status" value="1"/>
</dbReference>
<name>A0A835EYV5_9POAL</name>
<dbReference type="FunFam" id="1.10.10.60:FF:000242">
    <property type="entry name" value="Homeobox-leucine zipper protein HOX13"/>
    <property type="match status" value="1"/>
</dbReference>
<dbReference type="InterPro" id="IPR009057">
    <property type="entry name" value="Homeodomain-like_sf"/>
</dbReference>
<keyword evidence="12" id="KW-0175">Coiled coil</keyword>
<dbReference type="InterPro" id="IPR045224">
    <property type="entry name" value="HDZip_class_I_plant"/>
</dbReference>
<dbReference type="PROSITE" id="PS50071">
    <property type="entry name" value="HOMEOBOX_2"/>
    <property type="match status" value="1"/>
</dbReference>
<dbReference type="EMBL" id="JACEFO010001668">
    <property type="protein sequence ID" value="KAF8723275.1"/>
    <property type="molecule type" value="Genomic_DNA"/>
</dbReference>
<evidence type="ECO:0000256" key="5">
    <source>
        <dbReference type="ARBA" id="ARBA00023163"/>
    </source>
</evidence>
<dbReference type="Pfam" id="PF02183">
    <property type="entry name" value="HALZ"/>
    <property type="match status" value="1"/>
</dbReference>
<evidence type="ECO:0000313" key="15">
    <source>
        <dbReference type="EMBL" id="KAF8723275.1"/>
    </source>
</evidence>
<dbReference type="AlphaFoldDB" id="A0A835EYV5"/>
<protein>
    <recommendedName>
        <fullName evidence="11">Homeobox-leucine zipper protein</fullName>
    </recommendedName>
    <alternativeName>
        <fullName evidence="11">HD-ZIP protein</fullName>
    </alternativeName>
    <alternativeName>
        <fullName evidence="11">Homeodomain transcription factor</fullName>
    </alternativeName>
</protein>
<evidence type="ECO:0000256" key="9">
    <source>
        <dbReference type="PROSITE-ProRule" id="PRU00108"/>
    </source>
</evidence>
<comment type="similarity">
    <text evidence="7 11">Belongs to the HD-ZIP homeobox family. Class I subfamily.</text>
</comment>
<keyword evidence="2 11" id="KW-0805">Transcription regulation</keyword>
<evidence type="ECO:0000256" key="11">
    <source>
        <dbReference type="RuleBase" id="RU369038"/>
    </source>
</evidence>
<dbReference type="SUPFAM" id="SSF46689">
    <property type="entry name" value="Homeodomain-like"/>
    <property type="match status" value="1"/>
</dbReference>
<dbReference type="PANTHER" id="PTHR24326">
    <property type="entry name" value="HOMEOBOX-LEUCINE ZIPPER PROTEIN"/>
    <property type="match status" value="1"/>
</dbReference>
<keyword evidence="16" id="KW-1185">Reference proteome</keyword>
<dbReference type="InterPro" id="IPR001356">
    <property type="entry name" value="HD"/>
</dbReference>
<dbReference type="GO" id="GO:0005634">
    <property type="term" value="C:nucleus"/>
    <property type="evidence" value="ECO:0007669"/>
    <property type="project" value="UniProtKB-SubCell"/>
</dbReference>
<dbReference type="GO" id="GO:0045893">
    <property type="term" value="P:positive regulation of DNA-templated transcription"/>
    <property type="evidence" value="ECO:0007669"/>
    <property type="project" value="TreeGrafter"/>
</dbReference>
<gene>
    <name evidence="15" type="ORF">HU200_021792</name>
</gene>
<keyword evidence="5 11" id="KW-0804">Transcription</keyword>
<keyword evidence="3 9" id="KW-0238">DNA-binding</keyword>
<feature type="DNA-binding region" description="Homeobox" evidence="9">
    <location>
        <begin position="103"/>
        <end position="162"/>
    </location>
</feature>
<feature type="domain" description="Homeobox" evidence="14">
    <location>
        <begin position="101"/>
        <end position="161"/>
    </location>
</feature>
<accession>A0A835EYV5</accession>
<sequence length="335" mass="36657">MKRPTSRGSSMVSQAACTDQQGTQLVLDQFQSNSIACKYEKYNKVLRIKESCRYMERLGVDGVHGAAAAGSGRRPWRDDVETAGAYDEEEEEEDELAGSRGGLGEKKRRLAADQVRALERSFEVDNKLDPERKARIARDLSLHPRQVAVWFQNRRARWKTKQIERDFSALRARHDALRAECDALRRDKDALAAEIRELREKVENQMGVKLESGEEMLPVAAGTAAAAAAAAAVYKDGSTDSDSSAVFNEEASPYSGAALDHHHQSHHPSFTGFTSFLTSSTTSLGSSFASLYHGGSHLDQEADGFLSATATVTDGFFAEEQAAGGLGSWYSGEGW</sequence>
<proteinExistence type="inferred from homology"/>